<gene>
    <name evidence="2" type="ordered locus">Terro_2685</name>
</gene>
<dbReference type="HOGENOM" id="CLU_893605_0_0_0"/>
<evidence type="ECO:0000256" key="1">
    <source>
        <dbReference type="SAM" id="SignalP"/>
    </source>
</evidence>
<dbReference type="eggNOG" id="COG1413">
    <property type="taxonomic scope" value="Bacteria"/>
</dbReference>
<dbReference type="Proteomes" id="UP000006056">
    <property type="component" value="Chromosome"/>
</dbReference>
<keyword evidence="1" id="KW-0732">Signal</keyword>
<dbReference type="OrthoDB" id="117048at2"/>
<evidence type="ECO:0000313" key="3">
    <source>
        <dbReference type="Proteomes" id="UP000006056"/>
    </source>
</evidence>
<dbReference type="InterPro" id="IPR011989">
    <property type="entry name" value="ARM-like"/>
</dbReference>
<organism evidence="2 3">
    <name type="scientific">Terriglobus roseus (strain DSM 18391 / NRRL B-41598 / KBS 63)</name>
    <dbReference type="NCBI Taxonomy" id="926566"/>
    <lineage>
        <taxon>Bacteria</taxon>
        <taxon>Pseudomonadati</taxon>
        <taxon>Acidobacteriota</taxon>
        <taxon>Terriglobia</taxon>
        <taxon>Terriglobales</taxon>
        <taxon>Acidobacteriaceae</taxon>
        <taxon>Terriglobus</taxon>
    </lineage>
</organism>
<feature type="chain" id="PRO_5003684688" description="HEAT repeat-containing protein" evidence="1">
    <location>
        <begin position="25"/>
        <end position="310"/>
    </location>
</feature>
<evidence type="ECO:0000313" key="2">
    <source>
        <dbReference type="EMBL" id="AFL88922.1"/>
    </source>
</evidence>
<dbReference type="EMBL" id="CP003379">
    <property type="protein sequence ID" value="AFL88922.1"/>
    <property type="molecule type" value="Genomic_DNA"/>
</dbReference>
<dbReference type="RefSeq" id="WP_014786186.1">
    <property type="nucleotide sequence ID" value="NC_018014.1"/>
</dbReference>
<protein>
    <recommendedName>
        <fullName evidence="4">HEAT repeat-containing protein</fullName>
    </recommendedName>
</protein>
<proteinExistence type="predicted"/>
<name>I3ZI54_TERRK</name>
<reference evidence="2 3" key="1">
    <citation type="submission" date="2012-06" db="EMBL/GenBank/DDBJ databases">
        <title>Complete genome of Terriglobus roseus DSM 18391.</title>
        <authorList>
            <consortium name="US DOE Joint Genome Institute (JGI-PGF)"/>
            <person name="Lucas S."/>
            <person name="Copeland A."/>
            <person name="Lapidus A."/>
            <person name="Glavina del Rio T."/>
            <person name="Dalin E."/>
            <person name="Tice H."/>
            <person name="Bruce D."/>
            <person name="Goodwin L."/>
            <person name="Pitluck S."/>
            <person name="Peters L."/>
            <person name="Mikhailova N."/>
            <person name="Munk A.C.C."/>
            <person name="Kyrpides N."/>
            <person name="Mavromatis K."/>
            <person name="Ivanova N."/>
            <person name="Brettin T."/>
            <person name="Detter J.C."/>
            <person name="Han C."/>
            <person name="Larimer F."/>
            <person name="Land M."/>
            <person name="Hauser L."/>
            <person name="Markowitz V."/>
            <person name="Cheng J.-F."/>
            <person name="Hugenholtz P."/>
            <person name="Woyke T."/>
            <person name="Wu D."/>
            <person name="Brambilla E."/>
            <person name="Klenk H.-P."/>
            <person name="Eisen J.A."/>
        </authorList>
    </citation>
    <scope>NUCLEOTIDE SEQUENCE [LARGE SCALE GENOMIC DNA]</scope>
    <source>
        <strain evidence="3">DSM 18391 / NRRL B-41598 / KBS 63</strain>
    </source>
</reference>
<dbReference type="STRING" id="926566.Terro_2685"/>
<dbReference type="InterPro" id="IPR016024">
    <property type="entry name" value="ARM-type_fold"/>
</dbReference>
<dbReference type="AlphaFoldDB" id="I3ZI54"/>
<keyword evidence="3" id="KW-1185">Reference proteome</keyword>
<accession>I3ZI54</accession>
<dbReference type="SUPFAM" id="SSF48371">
    <property type="entry name" value="ARM repeat"/>
    <property type="match status" value="2"/>
</dbReference>
<dbReference type="Gene3D" id="1.25.10.10">
    <property type="entry name" value="Leucine-rich Repeat Variant"/>
    <property type="match status" value="2"/>
</dbReference>
<feature type="signal peptide" evidence="1">
    <location>
        <begin position="1"/>
        <end position="24"/>
    </location>
</feature>
<dbReference type="KEGG" id="trs:Terro_2685"/>
<sequence>MRLRCTPVATLALLSVFSLPQLPAQTTNPDAQVVGAPDEIRPAVLIEAAWTRLENGVTGTKNTDVRIAAISGLSLLGGEPRAERLVGNAMHDSDIDVRLAAIVAAGEMAKNGSRSFPSEIRDQLNDPDPKVAFTAASTLWKLDDPSGEDILLAVAEGERSGDYNFWKGSKHNANRTLHSPAALAKIAAQQSMVILVPPVGMGMGAYGYLKSTGGTSPQVTAITQIANEHTGPSQTALIEATKTKDAGARLVAAEALATYRGDAVREALRALLTDSKDNVRFTASAAYIRNVDAAGGAAKKSPATATKKKQ</sequence>
<evidence type="ECO:0008006" key="4">
    <source>
        <dbReference type="Google" id="ProtNLM"/>
    </source>
</evidence>